<organism evidence="1 2">
    <name type="scientific">Roseiconus nitratireducens</name>
    <dbReference type="NCBI Taxonomy" id="2605748"/>
    <lineage>
        <taxon>Bacteria</taxon>
        <taxon>Pseudomonadati</taxon>
        <taxon>Planctomycetota</taxon>
        <taxon>Planctomycetia</taxon>
        <taxon>Pirellulales</taxon>
        <taxon>Pirellulaceae</taxon>
        <taxon>Roseiconus</taxon>
    </lineage>
</organism>
<dbReference type="SUPFAM" id="SSF75005">
    <property type="entry name" value="Arabinanase/levansucrase/invertase"/>
    <property type="match status" value="1"/>
</dbReference>
<evidence type="ECO:0000313" key="1">
    <source>
        <dbReference type="EMBL" id="KAA5545392.1"/>
    </source>
</evidence>
<dbReference type="AlphaFoldDB" id="A0A5M6DGG7"/>
<name>A0A5M6DGG7_9BACT</name>
<dbReference type="Proteomes" id="UP000324479">
    <property type="component" value="Unassembled WGS sequence"/>
</dbReference>
<evidence type="ECO:0008006" key="3">
    <source>
        <dbReference type="Google" id="ProtNLM"/>
    </source>
</evidence>
<evidence type="ECO:0000313" key="2">
    <source>
        <dbReference type="Proteomes" id="UP000324479"/>
    </source>
</evidence>
<dbReference type="EMBL" id="VWOX01000003">
    <property type="protein sequence ID" value="KAA5545392.1"/>
    <property type="molecule type" value="Genomic_DNA"/>
</dbReference>
<protein>
    <recommendedName>
        <fullName evidence="3">Glycosyl hydrolase family 43</fullName>
    </recommendedName>
</protein>
<proteinExistence type="predicted"/>
<dbReference type="InterPro" id="IPR023296">
    <property type="entry name" value="Glyco_hydro_beta-prop_sf"/>
</dbReference>
<accession>A0A5M6DGG7</accession>
<comment type="caution">
    <text evidence="1">The sequence shown here is derived from an EMBL/GenBank/DDBJ whole genome shotgun (WGS) entry which is preliminary data.</text>
</comment>
<dbReference type="Gene3D" id="2.115.10.20">
    <property type="entry name" value="Glycosyl hydrolase domain, family 43"/>
    <property type="match status" value="2"/>
</dbReference>
<keyword evidence="2" id="KW-1185">Reference proteome</keyword>
<gene>
    <name evidence="1" type="ORF">FYK55_07000</name>
</gene>
<reference evidence="1 2" key="1">
    <citation type="submission" date="2019-08" db="EMBL/GenBank/DDBJ databases">
        <authorList>
            <person name="Dhanesh K."/>
            <person name="Kumar G."/>
            <person name="Sasikala C."/>
            <person name="Venkata Ramana C."/>
        </authorList>
    </citation>
    <scope>NUCLEOTIDE SEQUENCE [LARGE SCALE GENOMIC DNA]</scope>
    <source>
        <strain evidence="1 2">JC645</strain>
    </source>
</reference>
<sequence length="226" mass="25419">MHLFATYKASADPPWGGNGVIRHYVTSIGDPIDGWKLADIPEFEQPDPIDVSLVKVGHEYRAYYRVGKGGGIQWASSRDLVQWSNHGKCLGAVNAPPKRRGFGYQEAPYVFHWRDRYWMLTDPHKGLAVFHSGDGIHWEQQASILDEPGTGTADATLARHPSVAVVDDRAFIFYHTEPNRPYPTPPAEQRTPRQKISFLQMAELKIREGVLTCDRNADIDLDVAKP</sequence>